<name>A0A1G6Q5S5_9BACT</name>
<organism evidence="2 4">
    <name type="scientific">Williamwhitmania taraxaci</name>
    <dbReference type="NCBI Taxonomy" id="1640674"/>
    <lineage>
        <taxon>Bacteria</taxon>
        <taxon>Pseudomonadati</taxon>
        <taxon>Bacteroidota</taxon>
        <taxon>Bacteroidia</taxon>
        <taxon>Bacteroidales</taxon>
        <taxon>Williamwhitmaniaceae</taxon>
        <taxon>Williamwhitmania</taxon>
    </lineage>
</organism>
<protein>
    <submittedName>
        <fullName evidence="2">Uncharacterized protein</fullName>
    </submittedName>
</protein>
<proteinExistence type="predicted"/>
<gene>
    <name evidence="2" type="ORF">SAMN05216323_105729</name>
    <name evidence="3" type="ORF">SAMN05216323_11071</name>
</gene>
<evidence type="ECO:0000313" key="3">
    <source>
        <dbReference type="EMBL" id="SDD22036.1"/>
    </source>
</evidence>
<feature type="region of interest" description="Disordered" evidence="1">
    <location>
        <begin position="1"/>
        <end position="21"/>
    </location>
</feature>
<dbReference type="Proteomes" id="UP000199452">
    <property type="component" value="Unassembled WGS sequence"/>
</dbReference>
<keyword evidence="4" id="KW-1185">Reference proteome</keyword>
<evidence type="ECO:0000313" key="2">
    <source>
        <dbReference type="EMBL" id="SDC86965.1"/>
    </source>
</evidence>
<reference evidence="2 4" key="1">
    <citation type="submission" date="2016-09" db="EMBL/GenBank/DDBJ databases">
        <authorList>
            <person name="Capua I."/>
            <person name="De Benedictis P."/>
            <person name="Joannis T."/>
            <person name="Lombin L.H."/>
            <person name="Cattoli G."/>
        </authorList>
    </citation>
    <scope>NUCLEOTIDE SEQUENCE [LARGE SCALE GENOMIC DNA]</scope>
    <source>
        <strain evidence="2 4">A7P-90m</strain>
    </source>
</reference>
<accession>A0A1G6Q5S5</accession>
<sequence length="46" mass="4979">MDDAPEKLGNNGSAVAHKVWGSDENRLMKSISNAKKQVEPKQAKGI</sequence>
<dbReference type="EMBL" id="FMYP01000107">
    <property type="protein sequence ID" value="SDD22036.1"/>
    <property type="molecule type" value="Genomic_DNA"/>
</dbReference>
<dbReference type="AlphaFoldDB" id="A0A1G6Q5S5"/>
<evidence type="ECO:0000313" key="4">
    <source>
        <dbReference type="Proteomes" id="UP000199452"/>
    </source>
</evidence>
<evidence type="ECO:0000256" key="1">
    <source>
        <dbReference type="SAM" id="MobiDB-lite"/>
    </source>
</evidence>
<dbReference type="EMBL" id="FMYP01000057">
    <property type="protein sequence ID" value="SDC86965.1"/>
    <property type="molecule type" value="Genomic_DNA"/>
</dbReference>